<dbReference type="EMBL" id="JBAFUR010000002">
    <property type="protein sequence ID" value="MFG1252881.1"/>
    <property type="molecule type" value="Genomic_DNA"/>
</dbReference>
<proteinExistence type="predicted"/>
<evidence type="ECO:0000259" key="1">
    <source>
        <dbReference type="Pfam" id="PF17918"/>
    </source>
</evidence>
<feature type="domain" description="Tetracyclin repressor SlmA-like C-terminal" evidence="1">
    <location>
        <begin position="1"/>
        <end position="83"/>
    </location>
</feature>
<sequence length="85" mass="8728">MASAFVDAFLSAKLRHPEEAKALYAVAEKRGGAALAAHMRTRIVAAVSAMLASAPDASFDDPALVATIALGVLVGPVKPLLEEQA</sequence>
<reference evidence="2 3" key="1">
    <citation type="submission" date="2024-02" db="EMBL/GenBank/DDBJ databases">
        <title>Expansion and revision of Xanthobacter and proposal of Roseixanthobacter gen. nov.</title>
        <authorList>
            <person name="Soltysiak M.P.M."/>
            <person name="Jalihal A."/>
            <person name="Ory A."/>
            <person name="Chrisophersen C."/>
            <person name="Lee A.D."/>
            <person name="Boulton J."/>
            <person name="Springer M."/>
        </authorList>
    </citation>
    <scope>NUCLEOTIDE SEQUENCE [LARGE SCALE GENOMIC DNA]</scope>
    <source>
        <strain evidence="2 3">CB5</strain>
    </source>
</reference>
<dbReference type="Proteomes" id="UP001604043">
    <property type="component" value="Unassembled WGS sequence"/>
</dbReference>
<accession>A0ABW6ZGD5</accession>
<evidence type="ECO:0000313" key="2">
    <source>
        <dbReference type="EMBL" id="MFG1252881.1"/>
    </source>
</evidence>
<evidence type="ECO:0000313" key="3">
    <source>
        <dbReference type="Proteomes" id="UP001604043"/>
    </source>
</evidence>
<name>A0ABW6ZGD5_9HYPH</name>
<dbReference type="Pfam" id="PF17918">
    <property type="entry name" value="TetR_C_15"/>
    <property type="match status" value="1"/>
</dbReference>
<dbReference type="InterPro" id="IPR041669">
    <property type="entry name" value="TetR_C_15"/>
</dbReference>
<keyword evidence="3" id="KW-1185">Reference proteome</keyword>
<protein>
    <recommendedName>
        <fullName evidence="1">Tetracyclin repressor SlmA-like C-terminal domain-containing protein</fullName>
    </recommendedName>
</protein>
<dbReference type="RefSeq" id="WP_394007595.1">
    <property type="nucleotide sequence ID" value="NZ_JBAFUR010000002.1"/>
</dbReference>
<organism evidence="2 3">
    <name type="scientific">Xanthobacter aminoxidans</name>
    <dbReference type="NCBI Taxonomy" id="186280"/>
    <lineage>
        <taxon>Bacteria</taxon>
        <taxon>Pseudomonadati</taxon>
        <taxon>Pseudomonadota</taxon>
        <taxon>Alphaproteobacteria</taxon>
        <taxon>Hyphomicrobiales</taxon>
        <taxon>Xanthobacteraceae</taxon>
        <taxon>Xanthobacter</taxon>
    </lineage>
</organism>
<gene>
    <name evidence="2" type="ORF">V5F30_11775</name>
</gene>
<comment type="caution">
    <text evidence="2">The sequence shown here is derived from an EMBL/GenBank/DDBJ whole genome shotgun (WGS) entry which is preliminary data.</text>
</comment>